<accession>A0A8S1HJR7</accession>
<dbReference type="OrthoDB" id="5860806at2759"/>
<evidence type="ECO:0000313" key="4">
    <source>
        <dbReference type="Proteomes" id="UP000835052"/>
    </source>
</evidence>
<dbReference type="AlphaFoldDB" id="A0A8S1HJR7"/>
<gene>
    <name evidence="3" type="ORF">CAUJ_LOCUS11464</name>
</gene>
<comment type="caution">
    <text evidence="3">The sequence shown here is derived from an EMBL/GenBank/DDBJ whole genome shotgun (WGS) entry which is preliminary data.</text>
</comment>
<reference evidence="3" key="1">
    <citation type="submission" date="2020-10" db="EMBL/GenBank/DDBJ databases">
        <authorList>
            <person name="Kikuchi T."/>
        </authorList>
    </citation>
    <scope>NUCLEOTIDE SEQUENCE</scope>
    <source>
        <strain evidence="3">NKZ352</strain>
    </source>
</reference>
<evidence type="ECO:0000256" key="1">
    <source>
        <dbReference type="SAM" id="MobiDB-lite"/>
    </source>
</evidence>
<sequence>MKVLLAFVSIFLLEATVFAQFDTFEKTGPHPPEIAREPLEPLSTMQSGTPRAPGFAPPSTFQMPQNNDVNLGFVVKRGRAKVMGFSHRKSENVK</sequence>
<protein>
    <submittedName>
        <fullName evidence="3">Uncharacterized protein</fullName>
    </submittedName>
</protein>
<organism evidence="3 4">
    <name type="scientific">Caenorhabditis auriculariae</name>
    <dbReference type="NCBI Taxonomy" id="2777116"/>
    <lineage>
        <taxon>Eukaryota</taxon>
        <taxon>Metazoa</taxon>
        <taxon>Ecdysozoa</taxon>
        <taxon>Nematoda</taxon>
        <taxon>Chromadorea</taxon>
        <taxon>Rhabditida</taxon>
        <taxon>Rhabditina</taxon>
        <taxon>Rhabditomorpha</taxon>
        <taxon>Rhabditoidea</taxon>
        <taxon>Rhabditidae</taxon>
        <taxon>Peloderinae</taxon>
        <taxon>Caenorhabditis</taxon>
    </lineage>
</organism>
<name>A0A8S1HJR7_9PELO</name>
<evidence type="ECO:0000256" key="2">
    <source>
        <dbReference type="SAM" id="SignalP"/>
    </source>
</evidence>
<feature type="signal peptide" evidence="2">
    <location>
        <begin position="1"/>
        <end position="19"/>
    </location>
</feature>
<evidence type="ECO:0000313" key="3">
    <source>
        <dbReference type="EMBL" id="CAD6195545.1"/>
    </source>
</evidence>
<proteinExistence type="predicted"/>
<dbReference type="Proteomes" id="UP000835052">
    <property type="component" value="Unassembled WGS sequence"/>
</dbReference>
<feature type="chain" id="PRO_5035801759" evidence="2">
    <location>
        <begin position="20"/>
        <end position="94"/>
    </location>
</feature>
<keyword evidence="4" id="KW-1185">Reference proteome</keyword>
<feature type="region of interest" description="Disordered" evidence="1">
    <location>
        <begin position="43"/>
        <end position="64"/>
    </location>
</feature>
<keyword evidence="2" id="KW-0732">Signal</keyword>
<dbReference type="EMBL" id="CAJGYM010000057">
    <property type="protein sequence ID" value="CAD6195545.1"/>
    <property type="molecule type" value="Genomic_DNA"/>
</dbReference>